<protein>
    <recommendedName>
        <fullName evidence="3">AAA+ ATPase domain-containing protein</fullName>
    </recommendedName>
</protein>
<evidence type="ECO:0000256" key="2">
    <source>
        <dbReference type="SAM" id="MobiDB-lite"/>
    </source>
</evidence>
<evidence type="ECO:0000313" key="5">
    <source>
        <dbReference type="Proteomes" id="UP001240678"/>
    </source>
</evidence>
<dbReference type="Pfam" id="PF22942">
    <property type="entry name" value="DUF7025"/>
    <property type="match status" value="1"/>
</dbReference>
<dbReference type="InterPro" id="IPR003593">
    <property type="entry name" value="AAA+_ATPase"/>
</dbReference>
<dbReference type="SUPFAM" id="SSF52540">
    <property type="entry name" value="P-loop containing nucleoside triphosphate hydrolases"/>
    <property type="match status" value="1"/>
</dbReference>
<dbReference type="Proteomes" id="UP001240678">
    <property type="component" value="Unassembled WGS sequence"/>
</dbReference>
<dbReference type="GO" id="GO:0005524">
    <property type="term" value="F:ATP binding"/>
    <property type="evidence" value="ECO:0007669"/>
    <property type="project" value="InterPro"/>
</dbReference>
<dbReference type="PANTHER" id="PTHR46411">
    <property type="entry name" value="FAMILY ATPASE, PUTATIVE-RELATED"/>
    <property type="match status" value="1"/>
</dbReference>
<feature type="compositionally biased region" description="Basic and acidic residues" evidence="2">
    <location>
        <begin position="364"/>
        <end position="381"/>
    </location>
</feature>
<evidence type="ECO:0000259" key="3">
    <source>
        <dbReference type="SMART" id="SM00382"/>
    </source>
</evidence>
<feature type="coiled-coil region" evidence="1">
    <location>
        <begin position="91"/>
        <end position="118"/>
    </location>
</feature>
<dbReference type="EMBL" id="MOOE01000005">
    <property type="protein sequence ID" value="KAK1530754.1"/>
    <property type="molecule type" value="Genomic_DNA"/>
</dbReference>
<feature type="compositionally biased region" description="Polar residues" evidence="2">
    <location>
        <begin position="37"/>
        <end position="51"/>
    </location>
</feature>
<gene>
    <name evidence="4" type="ORF">CCOS01_05857</name>
</gene>
<dbReference type="Pfam" id="PF23232">
    <property type="entry name" value="AAA_lid_13"/>
    <property type="match status" value="1"/>
</dbReference>
<accession>A0AAI9Z0Y3</accession>
<organism evidence="4 5">
    <name type="scientific">Colletotrichum costaricense</name>
    <dbReference type="NCBI Taxonomy" id="1209916"/>
    <lineage>
        <taxon>Eukaryota</taxon>
        <taxon>Fungi</taxon>
        <taxon>Dikarya</taxon>
        <taxon>Ascomycota</taxon>
        <taxon>Pezizomycotina</taxon>
        <taxon>Sordariomycetes</taxon>
        <taxon>Hypocreomycetidae</taxon>
        <taxon>Glomerellales</taxon>
        <taxon>Glomerellaceae</taxon>
        <taxon>Colletotrichum</taxon>
        <taxon>Colletotrichum acutatum species complex</taxon>
    </lineage>
</organism>
<dbReference type="GeneID" id="85337580"/>
<dbReference type="AlphaFoldDB" id="A0AAI9Z0Y3"/>
<dbReference type="GO" id="GO:0016887">
    <property type="term" value="F:ATP hydrolysis activity"/>
    <property type="evidence" value="ECO:0007669"/>
    <property type="project" value="InterPro"/>
</dbReference>
<keyword evidence="1" id="KW-0175">Coiled coil</keyword>
<proteinExistence type="predicted"/>
<dbReference type="SMART" id="SM00382">
    <property type="entry name" value="AAA"/>
    <property type="match status" value="1"/>
</dbReference>
<dbReference type="Pfam" id="PF00004">
    <property type="entry name" value="AAA"/>
    <property type="match status" value="1"/>
</dbReference>
<dbReference type="RefSeq" id="XP_060315805.1">
    <property type="nucleotide sequence ID" value="XM_060454033.1"/>
</dbReference>
<dbReference type="InterPro" id="IPR056599">
    <property type="entry name" value="AAA_lid_fung"/>
</dbReference>
<sequence>MSELSSQIGLLDSELILAMENIAQQTQPDDVHHEANVNKNDTTSTAGTLHPSSVRGDTAGFVGETIANTGTILDVDQGVHAGLVTVSARQYRDLISKISELEQKLAQVDDVVDKVVEKRIFAAPLNKRYGFDVTGYDEIFGSNSTAIQRDFSRMIMRSSEAIEELGYVLGTYRRYWTSHQVQGDKNQEDKDEEAEKHKIVETTSDESLLAAEMLTDAVAATALQTTWEVFQSQNSGSINTIVNPIQLVVGEPELSFRGIFNNFIQEPDRKLASRSLPPKASANKTLGESPLPERILIHSPEIMKALSEACEDSFIGRQSTTFLRPFKMFTYYEQTIRDHAAKLEVSYASNANVTSEAEPVTPVETKHTSEGDSGELAKSEEASSVLPQDEADLKCPITLLHIRCLTKLLDDTVCTRREYLASTECEKITFSDIWYLFQPGEEVIDQANKQAYRVLRVSMPKHKVIPPYLFIRNSNSENAKEKPAIIQCLYIDFDGENLGPVTKTFEIPRFDTDKPIKSLPIYPLRMIREDGFRERLMERGKMLWDVIQVKPMYYKGNVIDTRQDADSQVMIDFTEALAYAHEHNKDWKPKVDFISTSTEESKTDDTTSDCDAICCRGQYVFDDSFVEDSLTEDFIAKLFPQSPTERRSLIIYPHALKDLLESKSTPGADELVIMSYRVFGFLLRNRQWAQLDLTYLKGENEDSRTSALDAFERLVLPEGHKEMVKSLVTQHFRDKKAREKMVDRNPHADASSDLIRGKGQGLIILLHGAPGVGKTTTAEGMAETFKKPLFQVTCGDLGTTASTVQTELEKNFTLASRWDCILLLDEAEVFLASRERKDLTRNGLVAIFLRVLEYYTGILFLTTNRVGDFDEAFASRIHMSLYYPKLDLDKTLDVFRLNFDLIKNRFDLRRRKIFLDEDSIIDFAKKHFESNGDDKKQGLRWNGRQIRNACQTALAMAEFDALNSDLRADIDPSPFVHLRLDHFRIIEKAYDEFAIYLGDVYGANFDERAAENKIR</sequence>
<feature type="region of interest" description="Disordered" evidence="2">
    <location>
        <begin position="34"/>
        <end position="54"/>
    </location>
</feature>
<dbReference type="Gene3D" id="3.40.50.300">
    <property type="entry name" value="P-loop containing nucleotide triphosphate hydrolases"/>
    <property type="match status" value="1"/>
</dbReference>
<evidence type="ECO:0000256" key="1">
    <source>
        <dbReference type="SAM" id="Coils"/>
    </source>
</evidence>
<feature type="region of interest" description="Disordered" evidence="2">
    <location>
        <begin position="354"/>
        <end position="381"/>
    </location>
</feature>
<dbReference type="InterPro" id="IPR003959">
    <property type="entry name" value="ATPase_AAA_core"/>
</dbReference>
<evidence type="ECO:0000313" key="4">
    <source>
        <dbReference type="EMBL" id="KAK1530754.1"/>
    </source>
</evidence>
<dbReference type="PANTHER" id="PTHR46411:SF2">
    <property type="entry name" value="AAA+ ATPASE DOMAIN-CONTAINING PROTEIN"/>
    <property type="match status" value="1"/>
</dbReference>
<dbReference type="InterPro" id="IPR054289">
    <property type="entry name" value="DUF7025"/>
</dbReference>
<comment type="caution">
    <text evidence="4">The sequence shown here is derived from an EMBL/GenBank/DDBJ whole genome shotgun (WGS) entry which is preliminary data.</text>
</comment>
<reference evidence="4 5" key="1">
    <citation type="submission" date="2016-10" db="EMBL/GenBank/DDBJ databases">
        <title>The genome sequence of Colletotrichum fioriniae PJ7.</title>
        <authorList>
            <person name="Baroncelli R."/>
        </authorList>
    </citation>
    <scope>NUCLEOTIDE SEQUENCE [LARGE SCALE GENOMIC DNA]</scope>
    <source>
        <strain evidence="4 5">IMI 309622</strain>
    </source>
</reference>
<dbReference type="InterPro" id="IPR027417">
    <property type="entry name" value="P-loop_NTPase"/>
</dbReference>
<keyword evidence="5" id="KW-1185">Reference proteome</keyword>
<feature type="domain" description="AAA+ ATPase" evidence="3">
    <location>
        <begin position="760"/>
        <end position="887"/>
    </location>
</feature>
<name>A0AAI9Z0Y3_9PEZI</name>